<evidence type="ECO:0000256" key="3">
    <source>
        <dbReference type="RuleBase" id="RU003616"/>
    </source>
</evidence>
<dbReference type="InterPro" id="IPR002068">
    <property type="entry name" value="A-crystallin/Hsp20_dom"/>
</dbReference>
<keyword evidence="6" id="KW-1185">Reference proteome</keyword>
<dbReference type="OrthoDB" id="1431247at2759"/>
<keyword evidence="1" id="KW-0346">Stress response</keyword>
<feature type="domain" description="SHSP" evidence="4">
    <location>
        <begin position="156"/>
        <end position="263"/>
    </location>
</feature>
<evidence type="ECO:0000256" key="1">
    <source>
        <dbReference type="ARBA" id="ARBA00023016"/>
    </source>
</evidence>
<dbReference type="Gene3D" id="2.60.40.790">
    <property type="match status" value="1"/>
</dbReference>
<dbReference type="PANTHER" id="PTHR11527">
    <property type="entry name" value="HEAT-SHOCK PROTEIN 20 FAMILY MEMBER"/>
    <property type="match status" value="1"/>
</dbReference>
<evidence type="ECO:0000313" key="5">
    <source>
        <dbReference type="EMBL" id="KAF5184304.1"/>
    </source>
</evidence>
<gene>
    <name evidence="5" type="ORF">FRX31_026107</name>
</gene>
<dbReference type="EMBL" id="JABWDY010032259">
    <property type="protein sequence ID" value="KAF5184304.1"/>
    <property type="molecule type" value="Genomic_DNA"/>
</dbReference>
<comment type="caution">
    <text evidence="5">The sequence shown here is derived from an EMBL/GenBank/DDBJ whole genome shotgun (WGS) entry which is preliminary data.</text>
</comment>
<accession>A0A7J6VGR7</accession>
<dbReference type="AlphaFoldDB" id="A0A7J6VGR7"/>
<name>A0A7J6VGR7_THATH</name>
<evidence type="ECO:0000259" key="4">
    <source>
        <dbReference type="PROSITE" id="PS01031"/>
    </source>
</evidence>
<protein>
    <submittedName>
        <fullName evidence="5">Alpha-crystallin domain 32.1</fullName>
    </submittedName>
</protein>
<dbReference type="Pfam" id="PF00011">
    <property type="entry name" value="HSP20"/>
    <property type="match status" value="1"/>
</dbReference>
<organism evidence="5 6">
    <name type="scientific">Thalictrum thalictroides</name>
    <name type="common">Rue-anemone</name>
    <name type="synonym">Anemone thalictroides</name>
    <dbReference type="NCBI Taxonomy" id="46969"/>
    <lineage>
        <taxon>Eukaryota</taxon>
        <taxon>Viridiplantae</taxon>
        <taxon>Streptophyta</taxon>
        <taxon>Embryophyta</taxon>
        <taxon>Tracheophyta</taxon>
        <taxon>Spermatophyta</taxon>
        <taxon>Magnoliopsida</taxon>
        <taxon>Ranunculales</taxon>
        <taxon>Ranunculaceae</taxon>
        <taxon>Thalictroideae</taxon>
        <taxon>Thalictrum</taxon>
    </lineage>
</organism>
<evidence type="ECO:0000313" key="6">
    <source>
        <dbReference type="Proteomes" id="UP000554482"/>
    </source>
</evidence>
<sequence length="263" mass="29436">MESQVVRRRVNMIVSHLAGNEDLPAATHLLPLNCSSSINSVARRCDNRMLFARQGSISQARFMRQVSIDESSGESNKSHNGVPPHSSCSAIIDSSCNPMGAPLFSRPIQMKPQASIVEYRPAKQDCQLSMEDPPKFSRPYKGVDGHNKNFTKNVRSDVKELSPRMDVAESKWHYVMTVELPAGSSMNSIRVEVDERNLIVMGKRSTQRWRASSGSRDSVSTYQNRDTIQGPYQIVWPLPNNVNKDRISAEIVNGVLRITLPKL</sequence>
<dbReference type="PROSITE" id="PS01031">
    <property type="entry name" value="SHSP"/>
    <property type="match status" value="1"/>
</dbReference>
<dbReference type="SUPFAM" id="SSF49764">
    <property type="entry name" value="HSP20-like chaperones"/>
    <property type="match status" value="1"/>
</dbReference>
<dbReference type="InterPro" id="IPR031107">
    <property type="entry name" value="Small_HSP"/>
</dbReference>
<evidence type="ECO:0000256" key="2">
    <source>
        <dbReference type="PROSITE-ProRule" id="PRU00285"/>
    </source>
</evidence>
<comment type="similarity">
    <text evidence="2 3">Belongs to the small heat shock protein (HSP20) family.</text>
</comment>
<proteinExistence type="inferred from homology"/>
<dbReference type="Proteomes" id="UP000554482">
    <property type="component" value="Unassembled WGS sequence"/>
</dbReference>
<reference evidence="5 6" key="1">
    <citation type="submission" date="2020-06" db="EMBL/GenBank/DDBJ databases">
        <title>Transcriptomic and genomic resources for Thalictrum thalictroides and T. hernandezii: Facilitating candidate gene discovery in an emerging model plant lineage.</title>
        <authorList>
            <person name="Arias T."/>
            <person name="Riano-Pachon D.M."/>
            <person name="Di Stilio V.S."/>
        </authorList>
    </citation>
    <scope>NUCLEOTIDE SEQUENCE [LARGE SCALE GENOMIC DNA]</scope>
    <source>
        <strain evidence="6">cv. WT478/WT964</strain>
        <tissue evidence="5">Leaves</tissue>
    </source>
</reference>
<dbReference type="CDD" id="cd06464">
    <property type="entry name" value="ACD_sHsps-like"/>
    <property type="match status" value="1"/>
</dbReference>
<dbReference type="InterPro" id="IPR008978">
    <property type="entry name" value="HSP20-like_chaperone"/>
</dbReference>